<proteinExistence type="predicted"/>
<dbReference type="Pfam" id="PF16108">
    <property type="entry name" value="DUF4826"/>
    <property type="match status" value="1"/>
</dbReference>
<comment type="caution">
    <text evidence="1">The sequence shown here is derived from an EMBL/GenBank/DDBJ whole genome shotgun (WGS) entry which is preliminary data.</text>
</comment>
<name>A0ABT1G868_9GAMM</name>
<sequence length="158" mass="17903">MSEEGKPKDMEQLRAWVETVCEELAKRLVSRGIMEQPVRVESRWVLPGKVIIGVAEERQADRKRMWIIGGDAVLPDAVDISVARNPRDVARHFCMRWQLSGARMATTAEKEEGAQGMIDWQAVEKRLEKQAEALHLLAEDDQAWDDIRDEPGAGKKAK</sequence>
<gene>
    <name evidence="1" type="ORF">J2T60_001513</name>
</gene>
<evidence type="ECO:0000313" key="1">
    <source>
        <dbReference type="EMBL" id="MCP1727513.1"/>
    </source>
</evidence>
<protein>
    <submittedName>
        <fullName evidence="1">Uncharacterized protein</fullName>
    </submittedName>
</protein>
<organism evidence="1 2">
    <name type="scientific">Natronospira proteinivora</name>
    <dbReference type="NCBI Taxonomy" id="1807133"/>
    <lineage>
        <taxon>Bacteria</taxon>
        <taxon>Pseudomonadati</taxon>
        <taxon>Pseudomonadota</taxon>
        <taxon>Gammaproteobacteria</taxon>
        <taxon>Natronospirales</taxon>
        <taxon>Natronospiraceae</taxon>
        <taxon>Natronospira</taxon>
    </lineage>
</organism>
<dbReference type="EMBL" id="JALJYF010000002">
    <property type="protein sequence ID" value="MCP1727513.1"/>
    <property type="molecule type" value="Genomic_DNA"/>
</dbReference>
<accession>A0ABT1G868</accession>
<dbReference type="Proteomes" id="UP001523550">
    <property type="component" value="Unassembled WGS sequence"/>
</dbReference>
<reference evidence="1 2" key="1">
    <citation type="submission" date="2022-03" db="EMBL/GenBank/DDBJ databases">
        <title>Genomic Encyclopedia of Type Strains, Phase III (KMG-III): the genomes of soil and plant-associated and newly described type strains.</title>
        <authorList>
            <person name="Whitman W."/>
        </authorList>
    </citation>
    <scope>NUCLEOTIDE SEQUENCE [LARGE SCALE GENOMIC DNA]</scope>
    <source>
        <strain evidence="1 2">BSker1</strain>
    </source>
</reference>
<dbReference type="RefSeq" id="WP_253447809.1">
    <property type="nucleotide sequence ID" value="NZ_JALJYF010000002.1"/>
</dbReference>
<dbReference type="InterPro" id="IPR032251">
    <property type="entry name" value="DUF4826"/>
</dbReference>
<evidence type="ECO:0000313" key="2">
    <source>
        <dbReference type="Proteomes" id="UP001523550"/>
    </source>
</evidence>
<keyword evidence="2" id="KW-1185">Reference proteome</keyword>